<accession>A0A3N4IRI9</accession>
<name>A0A3N4IRI9_9PEZI</name>
<organism evidence="1 2">
    <name type="scientific">Choiromyces venosus 120613-1</name>
    <dbReference type="NCBI Taxonomy" id="1336337"/>
    <lineage>
        <taxon>Eukaryota</taxon>
        <taxon>Fungi</taxon>
        <taxon>Dikarya</taxon>
        <taxon>Ascomycota</taxon>
        <taxon>Pezizomycotina</taxon>
        <taxon>Pezizomycetes</taxon>
        <taxon>Pezizales</taxon>
        <taxon>Tuberaceae</taxon>
        <taxon>Choiromyces</taxon>
    </lineage>
</organism>
<proteinExistence type="predicted"/>
<keyword evidence="2" id="KW-1185">Reference proteome</keyword>
<protein>
    <submittedName>
        <fullName evidence="1">Uncharacterized protein</fullName>
    </submittedName>
</protein>
<dbReference type="AlphaFoldDB" id="A0A3N4IRI9"/>
<evidence type="ECO:0000313" key="2">
    <source>
        <dbReference type="Proteomes" id="UP000276215"/>
    </source>
</evidence>
<dbReference type="OrthoDB" id="2277465at2759"/>
<dbReference type="Proteomes" id="UP000276215">
    <property type="component" value="Unassembled WGS sequence"/>
</dbReference>
<gene>
    <name evidence="1" type="ORF">L873DRAFT_1796469</name>
</gene>
<reference evidence="1 2" key="1">
    <citation type="journal article" date="2018" name="Nat. Ecol. Evol.">
        <title>Pezizomycetes genomes reveal the molecular basis of ectomycorrhizal truffle lifestyle.</title>
        <authorList>
            <person name="Murat C."/>
            <person name="Payen T."/>
            <person name="Noel B."/>
            <person name="Kuo A."/>
            <person name="Morin E."/>
            <person name="Chen J."/>
            <person name="Kohler A."/>
            <person name="Krizsan K."/>
            <person name="Balestrini R."/>
            <person name="Da Silva C."/>
            <person name="Montanini B."/>
            <person name="Hainaut M."/>
            <person name="Levati E."/>
            <person name="Barry K.W."/>
            <person name="Belfiori B."/>
            <person name="Cichocki N."/>
            <person name="Clum A."/>
            <person name="Dockter R.B."/>
            <person name="Fauchery L."/>
            <person name="Guy J."/>
            <person name="Iotti M."/>
            <person name="Le Tacon F."/>
            <person name="Lindquist E.A."/>
            <person name="Lipzen A."/>
            <person name="Malagnac F."/>
            <person name="Mello A."/>
            <person name="Molinier V."/>
            <person name="Miyauchi S."/>
            <person name="Poulain J."/>
            <person name="Riccioni C."/>
            <person name="Rubini A."/>
            <person name="Sitrit Y."/>
            <person name="Splivallo R."/>
            <person name="Traeger S."/>
            <person name="Wang M."/>
            <person name="Zifcakova L."/>
            <person name="Wipf D."/>
            <person name="Zambonelli A."/>
            <person name="Paolocci F."/>
            <person name="Nowrousian M."/>
            <person name="Ottonello S."/>
            <person name="Baldrian P."/>
            <person name="Spatafora J.W."/>
            <person name="Henrissat B."/>
            <person name="Nagy L.G."/>
            <person name="Aury J.M."/>
            <person name="Wincker P."/>
            <person name="Grigoriev I.V."/>
            <person name="Bonfante P."/>
            <person name="Martin F.M."/>
        </authorList>
    </citation>
    <scope>NUCLEOTIDE SEQUENCE [LARGE SCALE GENOMIC DNA]</scope>
    <source>
        <strain evidence="1 2">120613-1</strain>
    </source>
</reference>
<evidence type="ECO:0000313" key="1">
    <source>
        <dbReference type="EMBL" id="RPA88782.1"/>
    </source>
</evidence>
<dbReference type="EMBL" id="ML120678">
    <property type="protein sequence ID" value="RPA88782.1"/>
    <property type="molecule type" value="Genomic_DNA"/>
</dbReference>
<sequence>MVGKQQFRIQKLPVDAGHMANLIPLSVLDIMKVQLEKTEGLVIRTATIAMLLIDWYADLDVLVAGITTPLRVYTMLRKYTPSYVLLLGRNWLQAVHATGDYGN</sequence>